<keyword evidence="6" id="KW-1185">Reference proteome</keyword>
<dbReference type="Pfam" id="PF00990">
    <property type="entry name" value="GGDEF"/>
    <property type="match status" value="1"/>
</dbReference>
<evidence type="ECO:0000313" key="5">
    <source>
        <dbReference type="EMBL" id="TFC98368.1"/>
    </source>
</evidence>
<dbReference type="PANTHER" id="PTHR44757:SF2">
    <property type="entry name" value="BIOFILM ARCHITECTURE MAINTENANCE PROTEIN MBAA"/>
    <property type="match status" value="1"/>
</dbReference>
<keyword evidence="2" id="KW-1133">Transmembrane helix</keyword>
<dbReference type="InterPro" id="IPR029787">
    <property type="entry name" value="Nucleotide_cyclase"/>
</dbReference>
<dbReference type="Proteomes" id="UP000298355">
    <property type="component" value="Unassembled WGS sequence"/>
</dbReference>
<evidence type="ECO:0000259" key="3">
    <source>
        <dbReference type="PROSITE" id="PS50883"/>
    </source>
</evidence>
<dbReference type="InterPro" id="IPR043128">
    <property type="entry name" value="Rev_trsase/Diguanyl_cyclase"/>
</dbReference>
<dbReference type="InterPro" id="IPR001633">
    <property type="entry name" value="EAL_dom"/>
</dbReference>
<feature type="transmembrane region" description="Helical" evidence="2">
    <location>
        <begin position="217"/>
        <end position="237"/>
    </location>
</feature>
<feature type="transmembrane region" description="Helical" evidence="2">
    <location>
        <begin position="87"/>
        <end position="110"/>
    </location>
</feature>
<feature type="transmembrane region" description="Helical" evidence="2">
    <location>
        <begin position="55"/>
        <end position="75"/>
    </location>
</feature>
<feature type="domain" description="GGDEF" evidence="4">
    <location>
        <begin position="372"/>
        <end position="506"/>
    </location>
</feature>
<dbReference type="Gene3D" id="3.30.70.270">
    <property type="match status" value="1"/>
</dbReference>
<feature type="region of interest" description="Disordered" evidence="1">
    <location>
        <begin position="1"/>
        <end position="23"/>
    </location>
</feature>
<dbReference type="NCBIfam" id="TIGR00254">
    <property type="entry name" value="GGDEF"/>
    <property type="match status" value="1"/>
</dbReference>
<dbReference type="CDD" id="cd01948">
    <property type="entry name" value="EAL"/>
    <property type="match status" value="1"/>
</dbReference>
<gene>
    <name evidence="5" type="ORF">E3O65_08480</name>
</gene>
<keyword evidence="2" id="KW-0812">Transmembrane</keyword>
<dbReference type="SUPFAM" id="SSF141868">
    <property type="entry name" value="EAL domain-like"/>
    <property type="match status" value="1"/>
</dbReference>
<dbReference type="InterPro" id="IPR035919">
    <property type="entry name" value="EAL_sf"/>
</dbReference>
<evidence type="ECO:0000259" key="4">
    <source>
        <dbReference type="PROSITE" id="PS50887"/>
    </source>
</evidence>
<feature type="transmembrane region" description="Helical" evidence="2">
    <location>
        <begin position="152"/>
        <end position="174"/>
    </location>
</feature>
<protein>
    <submittedName>
        <fullName evidence="5">EAL domain-containing protein</fullName>
    </submittedName>
</protein>
<reference evidence="5 6" key="1">
    <citation type="submission" date="2019-03" db="EMBL/GenBank/DDBJ databases">
        <title>Genomics of glacier-inhabiting Cryobacterium strains.</title>
        <authorList>
            <person name="Liu Q."/>
            <person name="Xin Y.-H."/>
        </authorList>
    </citation>
    <scope>NUCLEOTIDE SEQUENCE [LARGE SCALE GENOMIC DNA]</scope>
    <source>
        <strain evidence="5 6">TMT4-23</strain>
    </source>
</reference>
<name>A0ABY2J3P4_9MICO</name>
<dbReference type="InterPro" id="IPR052155">
    <property type="entry name" value="Biofilm_reg_signaling"/>
</dbReference>
<accession>A0ABY2J3P4</accession>
<dbReference type="SMART" id="SM00052">
    <property type="entry name" value="EAL"/>
    <property type="match status" value="1"/>
</dbReference>
<sequence length="780" mass="82994">MRSFVRLGRERRRPSQPSTDGGSAERSRRWLLWLMWLVLASYTLGVLLPRSGSGVLVNVWLSTISDGIPMLVCLVASVRSRARNVHVLLATGAVIAFALGDSYVVIMTAVMGEVPTPSLGDIGYLVFYPFMLATLVTLVIRQMRILSWSVMLDTAIGILGSAAVLTVALHPLLASAMTGDRLLDDLINLAYPLFDLMLVAAIVGIAASPGLRLGRHWLLLVGGLLTFAGADTAYALLNLSGSYRIGTVLDAGWAIGIALIAAWVDGSSRIGAVGRGPSASTHDLAVPALATAAGLGVLLLSSRVPLSNLAVALAGVTMLVAAVRTQFAFRRLVKMALLHRQTRTDDLTGLPNRRALYADVPGRLAASAASGLPSALLLLDLDRFKEVNDSLGHDVGDRLLVQVGKRLSARLRSGDLLARLGGDEFAILLDGSGPIQAEAVAAGLREALAEPFTLAGIAVQSSVSIGIAVRLESEDDLTGLLRKADMAMYKAKATHTGHHVFGVGDDGHGDARLRTLAELRFAMADDQFVLHYQPKVALPGGEVTGVEALVRWAHPTRGLLLPEQFLSLVEEAGLMSELTRIVLEKALDQAKLWAAQGHAWTVAVNLSASSLIDVGLPERIGDMLAERGLPAEALLLEVTEEFLMTDRERARDILTRLRENGTRIAVDDFGTGYSSLSYLRDLPIDELKLDRSFVGPMSGDARAAALVASTVGLAHSLGLRMVAEGVEDAAAFDELARVGCDQAQGFLLSRPVPAAELDLWLAERPRAVAGLSARDLAVSN</sequence>
<feature type="transmembrane region" description="Helical" evidence="2">
    <location>
        <begin position="122"/>
        <end position="140"/>
    </location>
</feature>
<proteinExistence type="predicted"/>
<feature type="transmembrane region" description="Helical" evidence="2">
    <location>
        <begin position="186"/>
        <end position="205"/>
    </location>
</feature>
<dbReference type="SUPFAM" id="SSF55073">
    <property type="entry name" value="Nucleotide cyclase"/>
    <property type="match status" value="1"/>
</dbReference>
<dbReference type="Gene3D" id="3.20.20.450">
    <property type="entry name" value="EAL domain"/>
    <property type="match status" value="1"/>
</dbReference>
<evidence type="ECO:0000256" key="2">
    <source>
        <dbReference type="SAM" id="Phobius"/>
    </source>
</evidence>
<dbReference type="EMBL" id="SOGJ01000021">
    <property type="protein sequence ID" value="TFC98368.1"/>
    <property type="molecule type" value="Genomic_DNA"/>
</dbReference>
<evidence type="ECO:0000256" key="1">
    <source>
        <dbReference type="SAM" id="MobiDB-lite"/>
    </source>
</evidence>
<feature type="transmembrane region" description="Helical" evidence="2">
    <location>
        <begin position="30"/>
        <end position="49"/>
    </location>
</feature>
<dbReference type="PROSITE" id="PS50883">
    <property type="entry name" value="EAL"/>
    <property type="match status" value="1"/>
</dbReference>
<dbReference type="InterPro" id="IPR000160">
    <property type="entry name" value="GGDEF_dom"/>
</dbReference>
<dbReference type="SMART" id="SM00267">
    <property type="entry name" value="GGDEF"/>
    <property type="match status" value="1"/>
</dbReference>
<keyword evidence="2" id="KW-0472">Membrane</keyword>
<feature type="transmembrane region" description="Helical" evidence="2">
    <location>
        <begin position="309"/>
        <end position="329"/>
    </location>
</feature>
<dbReference type="CDD" id="cd01949">
    <property type="entry name" value="GGDEF"/>
    <property type="match status" value="1"/>
</dbReference>
<dbReference type="PROSITE" id="PS50887">
    <property type="entry name" value="GGDEF"/>
    <property type="match status" value="1"/>
</dbReference>
<organism evidence="5 6">
    <name type="scientific">Cryobacterium breve</name>
    <dbReference type="NCBI Taxonomy" id="1259258"/>
    <lineage>
        <taxon>Bacteria</taxon>
        <taxon>Bacillati</taxon>
        <taxon>Actinomycetota</taxon>
        <taxon>Actinomycetes</taxon>
        <taxon>Micrococcales</taxon>
        <taxon>Microbacteriaceae</taxon>
        <taxon>Cryobacterium</taxon>
    </lineage>
</organism>
<feature type="transmembrane region" description="Helical" evidence="2">
    <location>
        <begin position="284"/>
        <end position="303"/>
    </location>
</feature>
<dbReference type="Pfam" id="PF00563">
    <property type="entry name" value="EAL"/>
    <property type="match status" value="1"/>
</dbReference>
<feature type="domain" description="EAL" evidence="3">
    <location>
        <begin position="512"/>
        <end position="765"/>
    </location>
</feature>
<evidence type="ECO:0000313" key="6">
    <source>
        <dbReference type="Proteomes" id="UP000298355"/>
    </source>
</evidence>
<dbReference type="PANTHER" id="PTHR44757">
    <property type="entry name" value="DIGUANYLATE CYCLASE DGCP"/>
    <property type="match status" value="1"/>
</dbReference>
<comment type="caution">
    <text evidence="5">The sequence shown here is derived from an EMBL/GenBank/DDBJ whole genome shotgun (WGS) entry which is preliminary data.</text>
</comment>